<gene>
    <name evidence="1" type="ORF">Acr_26g0003180</name>
</gene>
<evidence type="ECO:0000313" key="1">
    <source>
        <dbReference type="EMBL" id="GFZ17048.1"/>
    </source>
</evidence>
<sequence>MQRCLLVVGVGCSGRRIAVAAVTWWSIMALGFGLFGYRGTGAEELWLVAMVWGVEGESQKRGGGAREVVGEKRWCCGEAVVLRGVERRKGEIGRMKNQVAGVKRNSAWLYEAPLGTKDKMLEMKCKRGEENN</sequence>
<dbReference type="AlphaFoldDB" id="A0A7J0H207"/>
<dbReference type="EMBL" id="BJWL01000026">
    <property type="protein sequence ID" value="GFZ17048.1"/>
    <property type="molecule type" value="Genomic_DNA"/>
</dbReference>
<protein>
    <submittedName>
        <fullName evidence="1">Uncharacterized protein</fullName>
    </submittedName>
</protein>
<evidence type="ECO:0000313" key="2">
    <source>
        <dbReference type="Proteomes" id="UP000585474"/>
    </source>
</evidence>
<keyword evidence="2" id="KW-1185">Reference proteome</keyword>
<reference evidence="1 2" key="1">
    <citation type="submission" date="2019-07" db="EMBL/GenBank/DDBJ databases">
        <title>De Novo Assembly of kiwifruit Actinidia rufa.</title>
        <authorList>
            <person name="Sugita-Konishi S."/>
            <person name="Sato K."/>
            <person name="Mori E."/>
            <person name="Abe Y."/>
            <person name="Kisaki G."/>
            <person name="Hamano K."/>
            <person name="Suezawa K."/>
            <person name="Otani M."/>
            <person name="Fukuda T."/>
            <person name="Manabe T."/>
            <person name="Gomi K."/>
            <person name="Tabuchi M."/>
            <person name="Akimitsu K."/>
            <person name="Kataoka I."/>
        </authorList>
    </citation>
    <scope>NUCLEOTIDE SEQUENCE [LARGE SCALE GENOMIC DNA]</scope>
    <source>
        <strain evidence="2">cv. Fuchu</strain>
    </source>
</reference>
<accession>A0A7J0H207</accession>
<proteinExistence type="predicted"/>
<comment type="caution">
    <text evidence="1">The sequence shown here is derived from an EMBL/GenBank/DDBJ whole genome shotgun (WGS) entry which is preliminary data.</text>
</comment>
<name>A0A7J0H207_9ERIC</name>
<dbReference type="Proteomes" id="UP000585474">
    <property type="component" value="Unassembled WGS sequence"/>
</dbReference>
<organism evidence="1 2">
    <name type="scientific">Actinidia rufa</name>
    <dbReference type="NCBI Taxonomy" id="165716"/>
    <lineage>
        <taxon>Eukaryota</taxon>
        <taxon>Viridiplantae</taxon>
        <taxon>Streptophyta</taxon>
        <taxon>Embryophyta</taxon>
        <taxon>Tracheophyta</taxon>
        <taxon>Spermatophyta</taxon>
        <taxon>Magnoliopsida</taxon>
        <taxon>eudicotyledons</taxon>
        <taxon>Gunneridae</taxon>
        <taxon>Pentapetalae</taxon>
        <taxon>asterids</taxon>
        <taxon>Ericales</taxon>
        <taxon>Actinidiaceae</taxon>
        <taxon>Actinidia</taxon>
    </lineage>
</organism>